<sequence length="39" mass="4317">MRKEKKSLRQISIVNGGGSVLTRHGIHCQGEPQPSWTSL</sequence>
<name>A0A915JXQ4_ROMCU</name>
<reference evidence="2" key="1">
    <citation type="submission" date="2022-11" db="UniProtKB">
        <authorList>
            <consortium name="WormBaseParasite"/>
        </authorList>
    </citation>
    <scope>IDENTIFICATION</scope>
</reference>
<evidence type="ECO:0000313" key="2">
    <source>
        <dbReference type="WBParaSite" id="nRc.2.0.1.t30799-RA"/>
    </source>
</evidence>
<organism evidence="1 2">
    <name type="scientific">Romanomermis culicivorax</name>
    <name type="common">Nematode worm</name>
    <dbReference type="NCBI Taxonomy" id="13658"/>
    <lineage>
        <taxon>Eukaryota</taxon>
        <taxon>Metazoa</taxon>
        <taxon>Ecdysozoa</taxon>
        <taxon>Nematoda</taxon>
        <taxon>Enoplea</taxon>
        <taxon>Dorylaimia</taxon>
        <taxon>Mermithida</taxon>
        <taxon>Mermithoidea</taxon>
        <taxon>Mermithidae</taxon>
        <taxon>Romanomermis</taxon>
    </lineage>
</organism>
<keyword evidence="1" id="KW-1185">Reference proteome</keyword>
<dbReference type="AlphaFoldDB" id="A0A915JXQ4"/>
<protein>
    <submittedName>
        <fullName evidence="2">Uncharacterized protein</fullName>
    </submittedName>
</protein>
<evidence type="ECO:0000313" key="1">
    <source>
        <dbReference type="Proteomes" id="UP000887565"/>
    </source>
</evidence>
<proteinExistence type="predicted"/>
<dbReference type="WBParaSite" id="nRc.2.0.1.t30799-RA">
    <property type="protein sequence ID" value="nRc.2.0.1.t30799-RA"/>
    <property type="gene ID" value="nRc.2.0.1.g30799"/>
</dbReference>
<dbReference type="Proteomes" id="UP000887565">
    <property type="component" value="Unplaced"/>
</dbReference>
<accession>A0A915JXQ4</accession>